<dbReference type="AlphaFoldDB" id="A0A7R7IB22"/>
<dbReference type="InterPro" id="IPR014966">
    <property type="entry name" value="FRG-dom"/>
</dbReference>
<dbReference type="SMART" id="SM00901">
    <property type="entry name" value="FRG"/>
    <property type="match status" value="1"/>
</dbReference>
<sequence>MHNDFSVKYAVTEDKQELEQTPPPKDTIKQVRVKSIEEYLSAIDHAFSILCDPGTENKCTLWFRGQAQEGFDLLPTITRKKKDLQLNPLYETAFLSKFKSLAIPYVERLPAFPLPGGVTSYWSWLFMLRHYELPARILDWSSDALTALFFATDPTDPSLKKGIDASVWVLNPVTLNEAFSFHSYLKPGYIPNVEEESFNLYFGPDSNILNSTKPAAAIGPNNTTRIVAQKGTFTVFPRVKDLVGLNKQPDSSDYLYKINIAWEDFEKIQNQLEHFGITRLSLYPDITSIAAEVFNQVINEGIRTN</sequence>
<dbReference type="RefSeq" id="WP_271714373.1">
    <property type="nucleotide sequence ID" value="NZ_AP024169.1"/>
</dbReference>
<name>A0A7R7IB22_9FIRM</name>
<reference evidence="2 3" key="1">
    <citation type="submission" date="2020-11" db="EMBL/GenBank/DDBJ databases">
        <title>Draft genome sequencing of a Lachnospiraceae strain isolated from anoxic soil subjected to BSD treatment.</title>
        <authorList>
            <person name="Uek A."/>
            <person name="Tonouchi A."/>
        </authorList>
    </citation>
    <scope>NUCLEOTIDE SEQUENCE [LARGE SCALE GENOMIC DNA]</scope>
    <source>
        <strain evidence="2 3">TB5</strain>
    </source>
</reference>
<evidence type="ECO:0000259" key="1">
    <source>
        <dbReference type="SMART" id="SM00901"/>
    </source>
</evidence>
<dbReference type="EMBL" id="AP024169">
    <property type="protein sequence ID" value="BCN29077.1"/>
    <property type="molecule type" value="Genomic_DNA"/>
</dbReference>
<gene>
    <name evidence="2" type="ORF">bsdtb5_03720</name>
</gene>
<evidence type="ECO:0000313" key="2">
    <source>
        <dbReference type="EMBL" id="BCN29077.1"/>
    </source>
</evidence>
<dbReference type="Pfam" id="PF08867">
    <property type="entry name" value="FRG"/>
    <property type="match status" value="1"/>
</dbReference>
<organism evidence="2 3">
    <name type="scientific">Anaeromicropila herbilytica</name>
    <dbReference type="NCBI Taxonomy" id="2785025"/>
    <lineage>
        <taxon>Bacteria</taxon>
        <taxon>Bacillati</taxon>
        <taxon>Bacillota</taxon>
        <taxon>Clostridia</taxon>
        <taxon>Lachnospirales</taxon>
        <taxon>Lachnospiraceae</taxon>
        <taxon>Anaeromicropila</taxon>
    </lineage>
</organism>
<protein>
    <recommendedName>
        <fullName evidence="1">FRG domain-containing protein</fullName>
    </recommendedName>
</protein>
<accession>A0A7R7IB22</accession>
<evidence type="ECO:0000313" key="3">
    <source>
        <dbReference type="Proteomes" id="UP000595897"/>
    </source>
</evidence>
<proteinExistence type="predicted"/>
<feature type="domain" description="FRG" evidence="1">
    <location>
        <begin position="57"/>
        <end position="168"/>
    </location>
</feature>
<keyword evidence="3" id="KW-1185">Reference proteome</keyword>
<dbReference type="Proteomes" id="UP000595897">
    <property type="component" value="Chromosome"/>
</dbReference>
<dbReference type="KEGG" id="ahb:bsdtb5_03720"/>